<evidence type="ECO:0000313" key="2">
    <source>
        <dbReference type="EMBL" id="PPS13093.1"/>
    </source>
</evidence>
<dbReference type="Proteomes" id="UP000239757">
    <property type="component" value="Unassembled WGS sequence"/>
</dbReference>
<sequence>MVLDSQGYGASVEYSEPSTEYGSNPFGSTNESCSNQPGNKTLSSSSNERSDQPGNGNGKDEEEQLKTKFYASYLTQVLKQALLEEARIGGSACILLQYLRRKEKVMAIAITTMEGPKPYLSQCGLKLSKLDGRKLEKQQRDADEDVEEGCQWRCSRGLPTTMQRTTEGNAANVNPEFLTNCQH</sequence>
<evidence type="ECO:0000256" key="1">
    <source>
        <dbReference type="SAM" id="MobiDB-lite"/>
    </source>
</evidence>
<reference evidence="2 3" key="1">
    <citation type="submission" date="2015-01" db="EMBL/GenBank/DDBJ databases">
        <title>Genome of allotetraploid Gossypium barbadense reveals genomic plasticity and fiber elongation in cotton evolution.</title>
        <authorList>
            <person name="Chen X."/>
            <person name="Liu X."/>
            <person name="Zhao B."/>
            <person name="Zheng H."/>
            <person name="Hu Y."/>
            <person name="Lu G."/>
            <person name="Yang C."/>
            <person name="Chen J."/>
            <person name="Shan C."/>
            <person name="Zhang L."/>
            <person name="Zhou Y."/>
            <person name="Wang L."/>
            <person name="Guo W."/>
            <person name="Bai Y."/>
            <person name="Ruan J."/>
            <person name="Shangguan X."/>
            <person name="Mao Y."/>
            <person name="Jiang J."/>
            <person name="Zhu Y."/>
            <person name="Lei J."/>
            <person name="Kang H."/>
            <person name="Chen S."/>
            <person name="He X."/>
            <person name="Wang R."/>
            <person name="Wang Y."/>
            <person name="Chen J."/>
            <person name="Wang L."/>
            <person name="Yu S."/>
            <person name="Wang B."/>
            <person name="Wei J."/>
            <person name="Song S."/>
            <person name="Lu X."/>
            <person name="Gao Z."/>
            <person name="Gu W."/>
            <person name="Deng X."/>
            <person name="Ma D."/>
            <person name="Wang S."/>
            <person name="Liang W."/>
            <person name="Fang L."/>
            <person name="Cai C."/>
            <person name="Zhu X."/>
            <person name="Zhou B."/>
            <person name="Zhang Y."/>
            <person name="Chen Z."/>
            <person name="Xu S."/>
            <person name="Zhu R."/>
            <person name="Wang S."/>
            <person name="Zhang T."/>
            <person name="Zhao G."/>
        </authorList>
    </citation>
    <scope>NUCLEOTIDE SEQUENCE [LARGE SCALE GENOMIC DNA]</scope>
    <source>
        <strain evidence="3">cv. Xinhai21</strain>
        <tissue evidence="2">Leaf</tissue>
    </source>
</reference>
<dbReference type="EMBL" id="KZ663393">
    <property type="protein sequence ID" value="PPS13093.1"/>
    <property type="molecule type" value="Genomic_DNA"/>
</dbReference>
<proteinExistence type="predicted"/>
<gene>
    <name evidence="2" type="ORF">GOBAR_AA07549</name>
</gene>
<name>A0A2P5YBW5_GOSBA</name>
<accession>A0A2P5YBW5</accession>
<feature type="region of interest" description="Disordered" evidence="1">
    <location>
        <begin position="1"/>
        <end position="63"/>
    </location>
</feature>
<protein>
    <submittedName>
        <fullName evidence="2">Uncharacterized protein</fullName>
    </submittedName>
</protein>
<evidence type="ECO:0000313" key="3">
    <source>
        <dbReference type="Proteomes" id="UP000239757"/>
    </source>
</evidence>
<organism evidence="2 3">
    <name type="scientific">Gossypium barbadense</name>
    <name type="common">Sea Island cotton</name>
    <name type="synonym">Hibiscus barbadensis</name>
    <dbReference type="NCBI Taxonomy" id="3634"/>
    <lineage>
        <taxon>Eukaryota</taxon>
        <taxon>Viridiplantae</taxon>
        <taxon>Streptophyta</taxon>
        <taxon>Embryophyta</taxon>
        <taxon>Tracheophyta</taxon>
        <taxon>Spermatophyta</taxon>
        <taxon>Magnoliopsida</taxon>
        <taxon>eudicotyledons</taxon>
        <taxon>Gunneridae</taxon>
        <taxon>Pentapetalae</taxon>
        <taxon>rosids</taxon>
        <taxon>malvids</taxon>
        <taxon>Malvales</taxon>
        <taxon>Malvaceae</taxon>
        <taxon>Malvoideae</taxon>
        <taxon>Gossypium</taxon>
    </lineage>
</organism>
<feature type="compositionally biased region" description="Polar residues" evidence="1">
    <location>
        <begin position="16"/>
        <end position="47"/>
    </location>
</feature>
<dbReference type="AlphaFoldDB" id="A0A2P5YBW5"/>